<evidence type="ECO:0000256" key="1">
    <source>
        <dbReference type="SAM" id="MobiDB-lite"/>
    </source>
</evidence>
<sequence length="109" mass="11339">MGPARPGSQEQPPTNGPRNAPQWPPGPGTIPARRLPHPLGPTVNASPQTPGRLAAFSGTAALLCPAGGEEMAIGLFSCPLLSRRVTFPGHVATFLGLRRLDLGEQLCRG</sequence>
<name>A0ABD0LZ74_9CAEN</name>
<feature type="region of interest" description="Disordered" evidence="1">
    <location>
        <begin position="1"/>
        <end position="48"/>
    </location>
</feature>
<proteinExistence type="predicted"/>
<dbReference type="EMBL" id="JACVVK020000013">
    <property type="protein sequence ID" value="KAK7504812.1"/>
    <property type="molecule type" value="Genomic_DNA"/>
</dbReference>
<gene>
    <name evidence="2" type="ORF">BaRGS_00003840</name>
</gene>
<organism evidence="2 3">
    <name type="scientific">Batillaria attramentaria</name>
    <dbReference type="NCBI Taxonomy" id="370345"/>
    <lineage>
        <taxon>Eukaryota</taxon>
        <taxon>Metazoa</taxon>
        <taxon>Spiralia</taxon>
        <taxon>Lophotrochozoa</taxon>
        <taxon>Mollusca</taxon>
        <taxon>Gastropoda</taxon>
        <taxon>Caenogastropoda</taxon>
        <taxon>Sorbeoconcha</taxon>
        <taxon>Cerithioidea</taxon>
        <taxon>Batillariidae</taxon>
        <taxon>Batillaria</taxon>
    </lineage>
</organism>
<reference evidence="2 3" key="1">
    <citation type="journal article" date="2023" name="Sci. Data">
        <title>Genome assembly of the Korean intertidal mud-creeper Batillaria attramentaria.</title>
        <authorList>
            <person name="Patra A.K."/>
            <person name="Ho P.T."/>
            <person name="Jun S."/>
            <person name="Lee S.J."/>
            <person name="Kim Y."/>
            <person name="Won Y.J."/>
        </authorList>
    </citation>
    <scope>NUCLEOTIDE SEQUENCE [LARGE SCALE GENOMIC DNA]</scope>
    <source>
        <strain evidence="2">Wonlab-2016</strain>
    </source>
</reference>
<keyword evidence="3" id="KW-1185">Reference proteome</keyword>
<feature type="compositionally biased region" description="Polar residues" evidence="1">
    <location>
        <begin position="8"/>
        <end position="17"/>
    </location>
</feature>
<dbReference type="Proteomes" id="UP001519460">
    <property type="component" value="Unassembled WGS sequence"/>
</dbReference>
<dbReference type="AlphaFoldDB" id="A0ABD0LZ74"/>
<accession>A0ABD0LZ74</accession>
<comment type="caution">
    <text evidence="2">The sequence shown here is derived from an EMBL/GenBank/DDBJ whole genome shotgun (WGS) entry which is preliminary data.</text>
</comment>
<evidence type="ECO:0000313" key="3">
    <source>
        <dbReference type="Proteomes" id="UP001519460"/>
    </source>
</evidence>
<protein>
    <submittedName>
        <fullName evidence="2">Uncharacterized protein</fullName>
    </submittedName>
</protein>
<evidence type="ECO:0000313" key="2">
    <source>
        <dbReference type="EMBL" id="KAK7504812.1"/>
    </source>
</evidence>